<dbReference type="RefSeq" id="WP_344082110.1">
    <property type="nucleotide sequence ID" value="NZ_BAAAPO010000016.1"/>
</dbReference>
<dbReference type="SUPFAM" id="SSF143456">
    <property type="entry name" value="VC0467-like"/>
    <property type="match status" value="1"/>
</dbReference>
<dbReference type="Proteomes" id="UP001499938">
    <property type="component" value="Unassembled WGS sequence"/>
</dbReference>
<gene>
    <name evidence="2" type="ORF">GCM10009811_09920</name>
</gene>
<protein>
    <submittedName>
        <fullName evidence="2">YqgE/AlgH family protein</fullName>
    </submittedName>
</protein>
<dbReference type="EMBL" id="BAAAPO010000016">
    <property type="protein sequence ID" value="GAA1786879.1"/>
    <property type="molecule type" value="Genomic_DNA"/>
</dbReference>
<reference evidence="3" key="1">
    <citation type="journal article" date="2019" name="Int. J. Syst. Evol. Microbiol.">
        <title>The Global Catalogue of Microorganisms (GCM) 10K type strain sequencing project: providing services to taxonomists for standard genome sequencing and annotation.</title>
        <authorList>
            <consortium name="The Broad Institute Genomics Platform"/>
            <consortium name="The Broad Institute Genome Sequencing Center for Infectious Disease"/>
            <person name="Wu L."/>
            <person name="Ma J."/>
        </authorList>
    </citation>
    <scope>NUCLEOTIDE SEQUENCE [LARGE SCALE GENOMIC DNA]</scope>
    <source>
        <strain evidence="3">JCM 15592</strain>
    </source>
</reference>
<proteinExistence type="inferred from homology"/>
<comment type="similarity">
    <text evidence="1">Belongs to the UPF0301 (AlgH) family.</text>
</comment>
<evidence type="ECO:0000313" key="3">
    <source>
        <dbReference type="Proteomes" id="UP001499938"/>
    </source>
</evidence>
<keyword evidence="3" id="KW-1185">Reference proteome</keyword>
<dbReference type="InterPro" id="IPR003774">
    <property type="entry name" value="AlgH-like"/>
</dbReference>
<dbReference type="PANTHER" id="PTHR30327">
    <property type="entry name" value="UNCHARACTERIZED PROTEIN YQGE"/>
    <property type="match status" value="1"/>
</dbReference>
<dbReference type="Pfam" id="PF02622">
    <property type="entry name" value="DUF179"/>
    <property type="match status" value="1"/>
</dbReference>
<sequence>MRPTQLSGCLLVATPEIDEGIFFRSVILVLHHGPDGAQGVILGRPLEAQVDAVLPGWGSAAPDCERLFQGGPVEVDSALAVARLGGDGPTPTGLRRVLPGIGLVDLDGDPHALSGMVVGLRIFAGYAGWTAGQLEAEIDAGSWYVVARESGDGFGPVGQDLWRTVLARQRGALALVASYPRDPGMN</sequence>
<name>A0ABP4XSS6_9MICO</name>
<comment type="caution">
    <text evidence="2">The sequence shown here is derived from an EMBL/GenBank/DDBJ whole genome shotgun (WGS) entry which is preliminary data.</text>
</comment>
<evidence type="ECO:0000256" key="1">
    <source>
        <dbReference type="ARBA" id="ARBA00009600"/>
    </source>
</evidence>
<evidence type="ECO:0000313" key="2">
    <source>
        <dbReference type="EMBL" id="GAA1786879.1"/>
    </source>
</evidence>
<dbReference type="PANTHER" id="PTHR30327:SF1">
    <property type="entry name" value="UPF0301 PROTEIN YQGE"/>
    <property type="match status" value="1"/>
</dbReference>
<organism evidence="2 3">
    <name type="scientific">Nostocoides veronense</name>
    <dbReference type="NCBI Taxonomy" id="330836"/>
    <lineage>
        <taxon>Bacteria</taxon>
        <taxon>Bacillati</taxon>
        <taxon>Actinomycetota</taxon>
        <taxon>Actinomycetes</taxon>
        <taxon>Micrococcales</taxon>
        <taxon>Intrasporangiaceae</taxon>
        <taxon>Nostocoides</taxon>
    </lineage>
</organism>
<accession>A0ABP4XSS6</accession>
<dbReference type="Gene3D" id="3.40.1740.10">
    <property type="entry name" value="VC0467-like"/>
    <property type="match status" value="1"/>
</dbReference>